<evidence type="ECO:0000313" key="2">
    <source>
        <dbReference type="Proteomes" id="UP000037288"/>
    </source>
</evidence>
<reference evidence="2" key="1">
    <citation type="submission" date="2015-07" db="EMBL/GenBank/DDBJ databases">
        <title>Draft genome sequence of Streptomyces sp. CMAA 1322, a bacterium isolated from Caatinga biome, from dry forest semiarid of Brazil.</title>
        <authorList>
            <person name="Santos S.N."/>
            <person name="Gacesa R."/>
            <person name="Taketani R.G."/>
            <person name="Long P.F."/>
            <person name="Melo I.S."/>
        </authorList>
    </citation>
    <scope>NUCLEOTIDE SEQUENCE [LARGE SCALE GENOMIC DNA]</scope>
    <source>
        <strain evidence="2">CMAA 1322</strain>
    </source>
</reference>
<keyword evidence="2" id="KW-1185">Reference proteome</keyword>
<proteinExistence type="predicted"/>
<protein>
    <recommendedName>
        <fullName evidence="3">CopG family transcriptional regulator</fullName>
    </recommendedName>
</protein>
<dbReference type="STRING" id="1678637.AC230_21215"/>
<gene>
    <name evidence="1" type="ORF">AC230_21215</name>
</gene>
<sequence length="103" mass="11835">MADEKTPDYERISITVPRELAEQLRGMKDANVIESVSAFVARTLAGQIDRDRRHRESDERLRREFGLGDEEIALARQWADDTTGRRTRLSLDQYIATRRSSAA</sequence>
<dbReference type="Proteomes" id="UP000037288">
    <property type="component" value="Unassembled WGS sequence"/>
</dbReference>
<comment type="caution">
    <text evidence="1">The sequence shown here is derived from an EMBL/GenBank/DDBJ whole genome shotgun (WGS) entry which is preliminary data.</text>
</comment>
<dbReference type="EMBL" id="LFXA01000014">
    <property type="protein sequence ID" value="KNB50494.1"/>
    <property type="molecule type" value="Genomic_DNA"/>
</dbReference>
<organism evidence="1 2">
    <name type="scientific">Streptomyces caatingaensis</name>
    <dbReference type="NCBI Taxonomy" id="1678637"/>
    <lineage>
        <taxon>Bacteria</taxon>
        <taxon>Bacillati</taxon>
        <taxon>Actinomycetota</taxon>
        <taxon>Actinomycetes</taxon>
        <taxon>Kitasatosporales</taxon>
        <taxon>Streptomycetaceae</taxon>
        <taxon>Streptomyces</taxon>
    </lineage>
</organism>
<name>A0A0K9XAP3_9ACTN</name>
<evidence type="ECO:0000313" key="1">
    <source>
        <dbReference type="EMBL" id="KNB50494.1"/>
    </source>
</evidence>
<evidence type="ECO:0008006" key="3">
    <source>
        <dbReference type="Google" id="ProtNLM"/>
    </source>
</evidence>
<dbReference type="AlphaFoldDB" id="A0A0K9XAP3"/>
<dbReference type="OrthoDB" id="4238875at2"/>
<accession>A0A0K9XAP3</accession>
<dbReference type="RefSeq" id="WP_049717892.1">
    <property type="nucleotide sequence ID" value="NZ_LFXA01000014.1"/>
</dbReference>
<dbReference type="PATRIC" id="fig|1678637.3.peg.4543"/>